<organism evidence="2">
    <name type="scientific">Anguilla anguilla</name>
    <name type="common">European freshwater eel</name>
    <name type="synonym">Muraena anguilla</name>
    <dbReference type="NCBI Taxonomy" id="7936"/>
    <lineage>
        <taxon>Eukaryota</taxon>
        <taxon>Metazoa</taxon>
        <taxon>Chordata</taxon>
        <taxon>Craniata</taxon>
        <taxon>Vertebrata</taxon>
        <taxon>Euteleostomi</taxon>
        <taxon>Actinopterygii</taxon>
        <taxon>Neopterygii</taxon>
        <taxon>Teleostei</taxon>
        <taxon>Anguilliformes</taxon>
        <taxon>Anguillidae</taxon>
        <taxon>Anguilla</taxon>
    </lineage>
</organism>
<protein>
    <recommendedName>
        <fullName evidence="3">PPM-type phosphatase domain-containing protein</fullName>
    </recommendedName>
</protein>
<sequence>MAWSTLTMCLLCQHMSAAAIMLATYGDQVLLHKGGQHVVADGGHDVAEV</sequence>
<feature type="chain" id="PRO_5002433981" description="PPM-type phosphatase domain-containing protein" evidence="1">
    <location>
        <begin position="19"/>
        <end position="49"/>
    </location>
</feature>
<evidence type="ECO:0000313" key="2">
    <source>
        <dbReference type="EMBL" id="JAH84019.1"/>
    </source>
</evidence>
<name>A0A0E9W0W9_ANGAN</name>
<reference evidence="2" key="1">
    <citation type="submission" date="2014-11" db="EMBL/GenBank/DDBJ databases">
        <authorList>
            <person name="Amaro Gonzalez C."/>
        </authorList>
    </citation>
    <scope>NUCLEOTIDE SEQUENCE</scope>
</reference>
<keyword evidence="1" id="KW-0732">Signal</keyword>
<reference evidence="2" key="2">
    <citation type="journal article" date="2015" name="Fish Shellfish Immunol.">
        <title>Early steps in the European eel (Anguilla anguilla)-Vibrio vulnificus interaction in the gills: Role of the RtxA13 toxin.</title>
        <authorList>
            <person name="Callol A."/>
            <person name="Pajuelo D."/>
            <person name="Ebbesson L."/>
            <person name="Teles M."/>
            <person name="MacKenzie S."/>
            <person name="Amaro C."/>
        </authorList>
    </citation>
    <scope>NUCLEOTIDE SEQUENCE</scope>
</reference>
<feature type="signal peptide" evidence="1">
    <location>
        <begin position="1"/>
        <end position="18"/>
    </location>
</feature>
<evidence type="ECO:0000256" key="1">
    <source>
        <dbReference type="SAM" id="SignalP"/>
    </source>
</evidence>
<dbReference type="AlphaFoldDB" id="A0A0E9W0W9"/>
<dbReference type="EMBL" id="GBXM01024558">
    <property type="protein sequence ID" value="JAH84019.1"/>
    <property type="molecule type" value="Transcribed_RNA"/>
</dbReference>
<proteinExistence type="predicted"/>
<accession>A0A0E9W0W9</accession>
<evidence type="ECO:0008006" key="3">
    <source>
        <dbReference type="Google" id="ProtNLM"/>
    </source>
</evidence>